<evidence type="ECO:0000313" key="2">
    <source>
        <dbReference type="EMBL" id="MBD2610179.1"/>
    </source>
</evidence>
<dbReference type="EMBL" id="JACJTC010000002">
    <property type="protein sequence ID" value="MBD2610179.1"/>
    <property type="molecule type" value="Genomic_DNA"/>
</dbReference>
<keyword evidence="1" id="KW-0472">Membrane</keyword>
<proteinExistence type="predicted"/>
<keyword evidence="1" id="KW-1133">Transmembrane helix</keyword>
<comment type="caution">
    <text evidence="2">The sequence shown here is derived from an EMBL/GenBank/DDBJ whole genome shotgun (WGS) entry which is preliminary data.</text>
</comment>
<reference evidence="2 3" key="1">
    <citation type="journal article" date="2020" name="ISME J.">
        <title>Comparative genomics reveals insights into cyanobacterial evolution and habitat adaptation.</title>
        <authorList>
            <person name="Chen M.Y."/>
            <person name="Teng W.K."/>
            <person name="Zhao L."/>
            <person name="Hu C.X."/>
            <person name="Zhou Y.K."/>
            <person name="Han B.P."/>
            <person name="Song L.R."/>
            <person name="Shu W.S."/>
        </authorList>
    </citation>
    <scope>NUCLEOTIDE SEQUENCE [LARGE SCALE GENOMIC DNA]</scope>
    <source>
        <strain evidence="2 3">FACHB-252</strain>
    </source>
</reference>
<protein>
    <submittedName>
        <fullName evidence="2">Uncharacterized protein</fullName>
    </submittedName>
</protein>
<accession>A0ABR8H3W1</accession>
<dbReference type="Proteomes" id="UP000606396">
    <property type="component" value="Unassembled WGS sequence"/>
</dbReference>
<feature type="transmembrane region" description="Helical" evidence="1">
    <location>
        <begin position="6"/>
        <end position="35"/>
    </location>
</feature>
<keyword evidence="3" id="KW-1185">Reference proteome</keyword>
<evidence type="ECO:0000256" key="1">
    <source>
        <dbReference type="SAM" id="Phobius"/>
    </source>
</evidence>
<evidence type="ECO:0000313" key="3">
    <source>
        <dbReference type="Proteomes" id="UP000606396"/>
    </source>
</evidence>
<keyword evidence="1" id="KW-0812">Transmembrane</keyword>
<name>A0ABR8H3W1_NOSPU</name>
<sequence>MAVLVLTIGGILTVAFVVGWFLLLIAIFLVVRYFIQTQYYGLSLFLNSGQERFFMSSDKSFLMQIVSVLYEFMETEREGTINIDMSNRSVTVGRDLHGKATTGDKNRTY</sequence>
<gene>
    <name evidence="2" type="ORF">H6G94_02625</name>
</gene>
<organism evidence="2 3">
    <name type="scientific">Nostoc punctiforme FACHB-252</name>
    <dbReference type="NCBI Taxonomy" id="1357509"/>
    <lineage>
        <taxon>Bacteria</taxon>
        <taxon>Bacillati</taxon>
        <taxon>Cyanobacteriota</taxon>
        <taxon>Cyanophyceae</taxon>
        <taxon>Nostocales</taxon>
        <taxon>Nostocaceae</taxon>
        <taxon>Nostoc</taxon>
    </lineage>
</organism>